<keyword evidence="4" id="KW-0378">Hydrolase</keyword>
<dbReference type="SUPFAM" id="SSF51261">
    <property type="entry name" value="Duplicated hybrid motif"/>
    <property type="match status" value="1"/>
</dbReference>
<organism evidence="4 5">
    <name type="scientific">Amycolatopsis marina</name>
    <dbReference type="NCBI Taxonomy" id="490629"/>
    <lineage>
        <taxon>Bacteria</taxon>
        <taxon>Bacillati</taxon>
        <taxon>Actinomycetota</taxon>
        <taxon>Actinomycetes</taxon>
        <taxon>Pseudonocardiales</taxon>
        <taxon>Pseudonocardiaceae</taxon>
        <taxon>Amycolatopsis</taxon>
    </lineage>
</organism>
<dbReference type="CDD" id="cd12797">
    <property type="entry name" value="M23_peptidase"/>
    <property type="match status" value="1"/>
</dbReference>
<dbReference type="Gene3D" id="2.70.70.10">
    <property type="entry name" value="Glucose Permease (Domain IIA)"/>
    <property type="match status" value="1"/>
</dbReference>
<gene>
    <name evidence="4" type="ORF">SAMN05216266_12027</name>
</gene>
<dbReference type="InterPro" id="IPR016047">
    <property type="entry name" value="M23ase_b-sheet_dom"/>
</dbReference>
<dbReference type="Proteomes" id="UP000243799">
    <property type="component" value="Unassembled WGS sequence"/>
</dbReference>
<protein>
    <submittedName>
        <fullName evidence="4">Murein DD-endopeptidase MepM and murein hydrolase activator NlpD, contain LysM domain</fullName>
    </submittedName>
</protein>
<dbReference type="InterPro" id="IPR050570">
    <property type="entry name" value="Cell_wall_metabolism_enzyme"/>
</dbReference>
<reference evidence="5" key="1">
    <citation type="submission" date="2016-10" db="EMBL/GenBank/DDBJ databases">
        <authorList>
            <person name="Varghese N."/>
            <person name="Submissions S."/>
        </authorList>
    </citation>
    <scope>NUCLEOTIDE SEQUENCE [LARGE SCALE GENOMIC DNA]</scope>
    <source>
        <strain evidence="5">CGMCC 4.3568</strain>
    </source>
</reference>
<evidence type="ECO:0000259" key="3">
    <source>
        <dbReference type="Pfam" id="PF01551"/>
    </source>
</evidence>
<evidence type="ECO:0000256" key="2">
    <source>
        <dbReference type="SAM" id="Phobius"/>
    </source>
</evidence>
<feature type="transmembrane region" description="Helical" evidence="2">
    <location>
        <begin position="12"/>
        <end position="34"/>
    </location>
</feature>
<proteinExistence type="predicted"/>
<keyword evidence="2" id="KW-1133">Transmembrane helix</keyword>
<evidence type="ECO:0000313" key="5">
    <source>
        <dbReference type="Proteomes" id="UP000243799"/>
    </source>
</evidence>
<feature type="region of interest" description="Disordered" evidence="1">
    <location>
        <begin position="54"/>
        <end position="130"/>
    </location>
</feature>
<keyword evidence="2" id="KW-0472">Membrane</keyword>
<keyword evidence="5" id="KW-1185">Reference proteome</keyword>
<evidence type="ECO:0000256" key="1">
    <source>
        <dbReference type="SAM" id="MobiDB-lite"/>
    </source>
</evidence>
<feature type="domain" description="M23ase beta-sheet core" evidence="3">
    <location>
        <begin position="150"/>
        <end position="245"/>
    </location>
</feature>
<sequence length="256" mass="27164">MVSSRRGPTPNLRAAAVVIGVAAGAGAAALQFLAEPPITHHEPRIALLAMDTDDPSDRSGVGGAGTGAGVFLSPQTMPPQDEAAQLKAAEQVSKERIARETEERRQREREAAEAKKRQEREAAEEAARGRVVAPVQGRITSNYGPRWGTTHYGLDIANEIGTPIRAAMTGVVLDAGAASGFGLWVRLQHEDGSVTVYGHINSYSVSVGERVEAGDVIAEVGNRGRSTGPHLHFEVWDPSGKKLNPLAWLREAGADI</sequence>
<evidence type="ECO:0000313" key="4">
    <source>
        <dbReference type="EMBL" id="SFB56644.1"/>
    </source>
</evidence>
<dbReference type="Pfam" id="PF01551">
    <property type="entry name" value="Peptidase_M23"/>
    <property type="match status" value="1"/>
</dbReference>
<dbReference type="AlphaFoldDB" id="A0A1I1C1V4"/>
<dbReference type="InterPro" id="IPR011055">
    <property type="entry name" value="Dup_hybrid_motif"/>
</dbReference>
<dbReference type="GO" id="GO:0004222">
    <property type="term" value="F:metalloendopeptidase activity"/>
    <property type="evidence" value="ECO:0007669"/>
    <property type="project" value="TreeGrafter"/>
</dbReference>
<dbReference type="PANTHER" id="PTHR21666:SF270">
    <property type="entry name" value="MUREIN HYDROLASE ACTIVATOR ENVC"/>
    <property type="match status" value="1"/>
</dbReference>
<accession>A0A1I1C1V4</accession>
<dbReference type="RefSeq" id="WP_245788730.1">
    <property type="nucleotide sequence ID" value="NZ_FOKG01000020.1"/>
</dbReference>
<name>A0A1I1C1V4_9PSEU</name>
<dbReference type="EMBL" id="FOKG01000020">
    <property type="protein sequence ID" value="SFB56644.1"/>
    <property type="molecule type" value="Genomic_DNA"/>
</dbReference>
<keyword evidence="2" id="KW-0812">Transmembrane</keyword>
<dbReference type="STRING" id="490629.SAMN05216266_12027"/>
<dbReference type="PANTHER" id="PTHR21666">
    <property type="entry name" value="PEPTIDASE-RELATED"/>
    <property type="match status" value="1"/>
</dbReference>
<feature type="compositionally biased region" description="Basic and acidic residues" evidence="1">
    <location>
        <begin position="92"/>
        <end position="128"/>
    </location>
</feature>